<proteinExistence type="predicted"/>
<feature type="compositionally biased region" description="Polar residues" evidence="1">
    <location>
        <begin position="173"/>
        <end position="182"/>
    </location>
</feature>
<dbReference type="EMBL" id="JANIEX010000305">
    <property type="protein sequence ID" value="KAJ3569125.1"/>
    <property type="molecule type" value="Genomic_DNA"/>
</dbReference>
<feature type="region of interest" description="Disordered" evidence="1">
    <location>
        <begin position="121"/>
        <end position="255"/>
    </location>
</feature>
<sequence length="307" mass="34034">MMFCIAFHLFPKPPRHFSMALESIRLQQDTLGLEGPDGMRAPEVSGNSHRALESTSPLSRIYSNPELEGRNGRPALHQTESESRKNLGSLTKKRRRRDSFGLEVRPDGTLSLDQLVEVASSEGARTRANGRRRTSGRRSLDHGSSSPQSRIRRRDSFGLEVRPDGTLSLDRLLTNTSDGGETSHNHWSRPQSPSVDQAASSNPLYSPNSRRYSGPNRAIPSDSSRRGVMGPSSSAHREAFNQRRSSAGPMVNNRSEVEVLRERVRLLETELALRGRPPTPNSVDAPPAYEPRRGSDRHEQRGAGDMA</sequence>
<feature type="compositionally biased region" description="Basic and acidic residues" evidence="1">
    <location>
        <begin position="290"/>
        <end position="307"/>
    </location>
</feature>
<evidence type="ECO:0000313" key="2">
    <source>
        <dbReference type="EMBL" id="KAJ3569125.1"/>
    </source>
</evidence>
<accession>A0AAD5VUL3</accession>
<reference evidence="2" key="1">
    <citation type="submission" date="2022-07" db="EMBL/GenBank/DDBJ databases">
        <title>Genome Sequence of Leucocoprinus birnbaumii.</title>
        <authorList>
            <person name="Buettner E."/>
        </authorList>
    </citation>
    <scope>NUCLEOTIDE SEQUENCE</scope>
    <source>
        <strain evidence="2">VT141</strain>
    </source>
</reference>
<feature type="region of interest" description="Disordered" evidence="1">
    <location>
        <begin position="270"/>
        <end position="307"/>
    </location>
</feature>
<name>A0AAD5VUL3_9AGAR</name>
<feature type="compositionally biased region" description="Polar residues" evidence="1">
    <location>
        <begin position="188"/>
        <end position="211"/>
    </location>
</feature>
<dbReference type="Proteomes" id="UP001213000">
    <property type="component" value="Unassembled WGS sequence"/>
</dbReference>
<gene>
    <name evidence="2" type="ORF">NP233_g5259</name>
</gene>
<feature type="compositionally biased region" description="Basic and acidic residues" evidence="1">
    <location>
        <begin position="154"/>
        <end position="163"/>
    </location>
</feature>
<keyword evidence="3" id="KW-1185">Reference proteome</keyword>
<evidence type="ECO:0000313" key="3">
    <source>
        <dbReference type="Proteomes" id="UP001213000"/>
    </source>
</evidence>
<feature type="compositionally biased region" description="Polar residues" evidence="1">
    <location>
        <begin position="45"/>
        <end position="62"/>
    </location>
</feature>
<feature type="region of interest" description="Disordered" evidence="1">
    <location>
        <begin position="32"/>
        <end position="105"/>
    </location>
</feature>
<organism evidence="2 3">
    <name type="scientific">Leucocoprinus birnbaumii</name>
    <dbReference type="NCBI Taxonomy" id="56174"/>
    <lineage>
        <taxon>Eukaryota</taxon>
        <taxon>Fungi</taxon>
        <taxon>Dikarya</taxon>
        <taxon>Basidiomycota</taxon>
        <taxon>Agaricomycotina</taxon>
        <taxon>Agaricomycetes</taxon>
        <taxon>Agaricomycetidae</taxon>
        <taxon>Agaricales</taxon>
        <taxon>Agaricineae</taxon>
        <taxon>Agaricaceae</taxon>
        <taxon>Leucocoprinus</taxon>
    </lineage>
</organism>
<comment type="caution">
    <text evidence="2">The sequence shown here is derived from an EMBL/GenBank/DDBJ whole genome shotgun (WGS) entry which is preliminary data.</text>
</comment>
<dbReference type="AlphaFoldDB" id="A0AAD5VUL3"/>
<protein>
    <submittedName>
        <fullName evidence="2">Uncharacterized protein</fullName>
    </submittedName>
</protein>
<evidence type="ECO:0000256" key="1">
    <source>
        <dbReference type="SAM" id="MobiDB-lite"/>
    </source>
</evidence>